<keyword evidence="3 7" id="KW-0812">Transmembrane</keyword>
<accession>A0A813L5W5</accession>
<keyword evidence="6 7" id="KW-0472">Membrane</keyword>
<evidence type="ECO:0000256" key="5">
    <source>
        <dbReference type="ARBA" id="ARBA00023065"/>
    </source>
</evidence>
<dbReference type="GO" id="GO:0005254">
    <property type="term" value="F:chloride channel activity"/>
    <property type="evidence" value="ECO:0007669"/>
    <property type="project" value="InterPro"/>
</dbReference>
<dbReference type="GO" id="GO:0016020">
    <property type="term" value="C:membrane"/>
    <property type="evidence" value="ECO:0007669"/>
    <property type="project" value="UniProtKB-SubCell"/>
</dbReference>
<dbReference type="InterPro" id="IPR036865">
    <property type="entry name" value="CRAL-TRIO_dom_sf"/>
</dbReference>
<feature type="transmembrane region" description="Helical" evidence="7">
    <location>
        <begin position="452"/>
        <end position="473"/>
    </location>
</feature>
<keyword evidence="2" id="KW-0813">Transport</keyword>
<comment type="caution">
    <text evidence="9">The sequence shown here is derived from an EMBL/GenBank/DDBJ whole genome shotgun (WGS) entry which is preliminary data.</text>
</comment>
<dbReference type="SUPFAM" id="SSF52087">
    <property type="entry name" value="CRAL/TRIO domain"/>
    <property type="match status" value="1"/>
</dbReference>
<evidence type="ECO:0000256" key="3">
    <source>
        <dbReference type="ARBA" id="ARBA00022692"/>
    </source>
</evidence>
<evidence type="ECO:0000256" key="1">
    <source>
        <dbReference type="ARBA" id="ARBA00004141"/>
    </source>
</evidence>
<dbReference type="EMBL" id="CAJNNW010033775">
    <property type="protein sequence ID" value="CAE8720322.1"/>
    <property type="molecule type" value="Genomic_DNA"/>
</dbReference>
<sequence>MAQCYITGVNIMVRALWELISTVLHPRTSQKVQLLPSSEANALMQRLVGRENLPPEYGGLSRALPGNDEDSRQTAEDIAGQLAADVWEQLGANFAQASIAHKVRIGVAWYNPEYMQFRLWVQDGQDKAAVRFASEIQELIDRLEGKKCHSSAHRMIRYRKGCGGLFVLFRVYGTSWPHGILPGLLAMCESILFSYIADLDHTIADRNTFVGHPYAFQLFAYLLGFIMVFRTNFAYQRYWEAIGAVNNMAAKWLDGAIMGIAFDADGRWDRPLLDGATDEASCKNHPKFGDKGGPTHSEFYSDITHLCSLLHAVALMHLRDDANLDNIEFAYPTAEGSKPLSVSSKMRVYRMPTFDPNRLDFASQKLPVLGGLKPEERLVLETDALGSPLPTEARVAMVESWFMRRLIARQKFEQGEFSQTSPPILSRSFQVISDGNVWFSQASKVAMTPFPFPYANIISLYLWIFTFLAPLLINSIIMDIALRAVMVFVTVFAYHALNSIGDNLEDPFLPYDPNELPLPAMQHGVNMRLFAFGVVPKYSKES</sequence>
<proteinExistence type="predicted"/>
<keyword evidence="4 7" id="KW-1133">Transmembrane helix</keyword>
<dbReference type="PANTHER" id="PTHR33281">
    <property type="entry name" value="UPF0187 PROTEIN YNEE"/>
    <property type="match status" value="1"/>
</dbReference>
<evidence type="ECO:0000256" key="2">
    <source>
        <dbReference type="ARBA" id="ARBA00022448"/>
    </source>
</evidence>
<evidence type="ECO:0000259" key="8">
    <source>
        <dbReference type="PROSITE" id="PS50191"/>
    </source>
</evidence>
<dbReference type="Pfam" id="PF00650">
    <property type="entry name" value="CRAL_TRIO"/>
    <property type="match status" value="1"/>
</dbReference>
<dbReference type="AlphaFoldDB" id="A0A813L5W5"/>
<dbReference type="Proteomes" id="UP000626109">
    <property type="component" value="Unassembled WGS sequence"/>
</dbReference>
<dbReference type="InterPro" id="IPR044669">
    <property type="entry name" value="YneE/VCCN1/2-like"/>
</dbReference>
<protein>
    <recommendedName>
        <fullName evidence="8">CRAL-TRIO domain-containing protein</fullName>
    </recommendedName>
</protein>
<dbReference type="PROSITE" id="PS50191">
    <property type="entry name" value="CRAL_TRIO"/>
    <property type="match status" value="1"/>
</dbReference>
<comment type="subcellular location">
    <subcellularLocation>
        <location evidence="1">Membrane</location>
        <topology evidence="1">Multi-pass membrane protein</topology>
    </subcellularLocation>
</comment>
<gene>
    <name evidence="9" type="ORF">PGLA2088_LOCUS41251</name>
</gene>
<dbReference type="Gene3D" id="3.40.525.10">
    <property type="entry name" value="CRAL-TRIO lipid binding domain"/>
    <property type="match status" value="1"/>
</dbReference>
<keyword evidence="5" id="KW-0406">Ion transport</keyword>
<reference evidence="9" key="1">
    <citation type="submission" date="2021-02" db="EMBL/GenBank/DDBJ databases">
        <authorList>
            <person name="Dougan E. K."/>
            <person name="Rhodes N."/>
            <person name="Thang M."/>
            <person name="Chan C."/>
        </authorList>
    </citation>
    <scope>NUCLEOTIDE SEQUENCE</scope>
</reference>
<evidence type="ECO:0000256" key="7">
    <source>
        <dbReference type="SAM" id="Phobius"/>
    </source>
</evidence>
<dbReference type="PANTHER" id="PTHR33281:SF20">
    <property type="match status" value="1"/>
</dbReference>
<dbReference type="Pfam" id="PF25539">
    <property type="entry name" value="Bestrophin_2"/>
    <property type="match status" value="1"/>
</dbReference>
<dbReference type="InterPro" id="IPR001251">
    <property type="entry name" value="CRAL-TRIO_dom"/>
</dbReference>
<organism evidence="9 10">
    <name type="scientific">Polarella glacialis</name>
    <name type="common">Dinoflagellate</name>
    <dbReference type="NCBI Taxonomy" id="89957"/>
    <lineage>
        <taxon>Eukaryota</taxon>
        <taxon>Sar</taxon>
        <taxon>Alveolata</taxon>
        <taxon>Dinophyceae</taxon>
        <taxon>Suessiales</taxon>
        <taxon>Suessiaceae</taxon>
        <taxon>Polarella</taxon>
    </lineage>
</organism>
<feature type="domain" description="CRAL-TRIO" evidence="8">
    <location>
        <begin position="1"/>
        <end position="65"/>
    </location>
</feature>
<name>A0A813L5W5_POLGL</name>
<evidence type="ECO:0000313" key="9">
    <source>
        <dbReference type="EMBL" id="CAE8720322.1"/>
    </source>
</evidence>
<evidence type="ECO:0000256" key="6">
    <source>
        <dbReference type="ARBA" id="ARBA00023136"/>
    </source>
</evidence>
<evidence type="ECO:0000313" key="10">
    <source>
        <dbReference type="Proteomes" id="UP000626109"/>
    </source>
</evidence>
<evidence type="ECO:0000256" key="4">
    <source>
        <dbReference type="ARBA" id="ARBA00022989"/>
    </source>
</evidence>